<organism evidence="1 2">
    <name type="scientific">Thalictrum thalictroides</name>
    <name type="common">Rue-anemone</name>
    <name type="synonym">Anemone thalictroides</name>
    <dbReference type="NCBI Taxonomy" id="46969"/>
    <lineage>
        <taxon>Eukaryota</taxon>
        <taxon>Viridiplantae</taxon>
        <taxon>Streptophyta</taxon>
        <taxon>Embryophyta</taxon>
        <taxon>Tracheophyta</taxon>
        <taxon>Spermatophyta</taxon>
        <taxon>Magnoliopsida</taxon>
        <taxon>Ranunculales</taxon>
        <taxon>Ranunculaceae</taxon>
        <taxon>Thalictroideae</taxon>
        <taxon>Thalictrum</taxon>
    </lineage>
</organism>
<proteinExistence type="predicted"/>
<dbReference type="EMBL" id="JABWDY010030833">
    <property type="protein sequence ID" value="KAF5185334.1"/>
    <property type="molecule type" value="Genomic_DNA"/>
</dbReference>
<dbReference type="AlphaFoldDB" id="A0A7J6VJR6"/>
<keyword evidence="2" id="KW-1185">Reference proteome</keyword>
<evidence type="ECO:0000313" key="1">
    <source>
        <dbReference type="EMBL" id="KAF5185334.1"/>
    </source>
</evidence>
<name>A0A7J6VJR6_THATH</name>
<protein>
    <submittedName>
        <fullName evidence="1">Uncharacterized protein</fullName>
    </submittedName>
</protein>
<evidence type="ECO:0000313" key="2">
    <source>
        <dbReference type="Proteomes" id="UP000554482"/>
    </source>
</evidence>
<gene>
    <name evidence="1" type="ORF">FRX31_025079</name>
</gene>
<sequence>MAEICDCLMKIWPANTKNQFSVFADGGLAMGFGRASSLAGHLLKPNMLTTSLTAYSSGGHGF</sequence>
<dbReference type="Proteomes" id="UP000554482">
    <property type="component" value="Unassembled WGS sequence"/>
</dbReference>
<reference evidence="1 2" key="1">
    <citation type="submission" date="2020-06" db="EMBL/GenBank/DDBJ databases">
        <title>Transcriptomic and genomic resources for Thalictrum thalictroides and T. hernandezii: Facilitating candidate gene discovery in an emerging model plant lineage.</title>
        <authorList>
            <person name="Arias T."/>
            <person name="Riano-Pachon D.M."/>
            <person name="Di Stilio V.S."/>
        </authorList>
    </citation>
    <scope>NUCLEOTIDE SEQUENCE [LARGE SCALE GENOMIC DNA]</scope>
    <source>
        <strain evidence="2">cv. WT478/WT964</strain>
        <tissue evidence="1">Leaves</tissue>
    </source>
</reference>
<comment type="caution">
    <text evidence="1">The sequence shown here is derived from an EMBL/GenBank/DDBJ whole genome shotgun (WGS) entry which is preliminary data.</text>
</comment>
<accession>A0A7J6VJR6</accession>